<evidence type="ECO:0000313" key="1">
    <source>
        <dbReference type="EMBL" id="AOT25137.1"/>
    </source>
</evidence>
<dbReference type="EMBL" id="KX641265">
    <property type="protein sequence ID" value="AOT25137.1"/>
    <property type="molecule type" value="Genomic_DNA"/>
</dbReference>
<dbReference type="Proteomes" id="UP000221964">
    <property type="component" value="Segment"/>
</dbReference>
<dbReference type="RefSeq" id="YP_010051311.1">
    <property type="nucleotide sequence ID" value="NC_054440.1"/>
</dbReference>
<dbReference type="KEGG" id="vg:63925797"/>
<protein>
    <submittedName>
        <fullName evidence="1">Uncharacterized protein</fullName>
    </submittedName>
</protein>
<accession>A0A1D8EVS5</accession>
<proteinExistence type="predicted"/>
<keyword evidence="2" id="KW-1185">Reference proteome</keyword>
<organism evidence="1 2">
    <name type="scientific">Mycobacterium phage Taheera</name>
    <dbReference type="NCBI Taxonomy" id="1897549"/>
    <lineage>
        <taxon>Viruses</taxon>
        <taxon>Duplodnaviria</taxon>
        <taxon>Heunggongvirae</taxon>
        <taxon>Uroviricota</taxon>
        <taxon>Caudoviricetes</taxon>
        <taxon>Gclasvirinae</taxon>
        <taxon>Liefievirus</taxon>
        <taxon>Liefievirus taheera</taxon>
    </lineage>
</organism>
<dbReference type="GeneID" id="63925797"/>
<name>A0A1D8EVS5_9CAUD</name>
<reference evidence="1 2" key="1">
    <citation type="submission" date="2016-07" db="EMBL/GenBank/DDBJ databases">
        <authorList>
            <person name="Reedoy K."/>
            <person name="Kasavan K."/>
            <person name="Gounden S."/>
            <person name="Phinius B."/>
            <person name="Wilson C.A."/>
            <person name="Venkatas J."/>
            <person name="Garlena R.A."/>
            <person name="Russell D.A."/>
            <person name="Bowman C.A."/>
            <person name="Rubin E."/>
            <person name="Larsen M.H."/>
            <person name="Guerrero C.A."/>
            <person name="Jacobs-Sera D."/>
            <person name="Hatfull G.F."/>
        </authorList>
    </citation>
    <scope>NUCLEOTIDE SEQUENCE [LARGE SCALE GENOMIC DNA]</scope>
</reference>
<evidence type="ECO:0000313" key="2">
    <source>
        <dbReference type="Proteomes" id="UP000221964"/>
    </source>
</evidence>
<gene>
    <name evidence="1" type="primary">26</name>
    <name evidence="1" type="ORF">PBI_TAHEERA_26</name>
</gene>
<sequence>MIRRWLAVLDAYGTDWPAFHEGHPEDRCPVCGEAVSAHVGIALPDAEWAK</sequence>